<evidence type="ECO:0000313" key="1">
    <source>
        <dbReference type="EMBL" id="TRU98575.1"/>
    </source>
</evidence>
<dbReference type="EMBL" id="SFAT01000071">
    <property type="protein sequence ID" value="TRU98575.1"/>
    <property type="molecule type" value="Genomic_DNA"/>
</dbReference>
<gene>
    <name evidence="1" type="ORF">EWV75_06695</name>
</gene>
<accession>A0A552JSE2</accession>
<evidence type="ECO:0000313" key="2">
    <source>
        <dbReference type="Proteomes" id="UP000320523"/>
    </source>
</evidence>
<reference evidence="1 2" key="1">
    <citation type="submission" date="2019-01" db="EMBL/GenBank/DDBJ databases">
        <title>Coherence of Microcystis species and biogeography revealed through population genomics.</title>
        <authorList>
            <person name="Perez-Carrascal O.M."/>
            <person name="Terrat Y."/>
            <person name="Giani A."/>
            <person name="Fortin N."/>
            <person name="Tromas N."/>
            <person name="Shapiro B.J."/>
        </authorList>
    </citation>
    <scope>NUCLEOTIDE SEQUENCE [LARGE SCALE GENOMIC DNA]</scope>
    <source>
        <strain evidence="1">Mw_QC_S_20081001_S30D</strain>
    </source>
</reference>
<sequence>MRTRSAEKRLSCPSESVFFTELSYIQLSVINYQLSDVSFQFTVYCLLFTKKAPLLSYTF</sequence>
<comment type="caution">
    <text evidence="1">The sequence shown here is derived from an EMBL/GenBank/DDBJ whole genome shotgun (WGS) entry which is preliminary data.</text>
</comment>
<dbReference type="AlphaFoldDB" id="A0A552JSE2"/>
<name>A0A552JSE2_9CHRO</name>
<dbReference type="Proteomes" id="UP000320523">
    <property type="component" value="Unassembled WGS sequence"/>
</dbReference>
<organism evidence="1 2">
    <name type="scientific">Microcystis wesenbergii Mw_QC_S_20081001_S30D</name>
    <dbReference type="NCBI Taxonomy" id="2486245"/>
    <lineage>
        <taxon>Bacteria</taxon>
        <taxon>Bacillati</taxon>
        <taxon>Cyanobacteriota</taxon>
        <taxon>Cyanophyceae</taxon>
        <taxon>Oscillatoriophycideae</taxon>
        <taxon>Chroococcales</taxon>
        <taxon>Microcystaceae</taxon>
        <taxon>Microcystis</taxon>
    </lineage>
</organism>
<protein>
    <submittedName>
        <fullName evidence="1">Uncharacterized protein</fullName>
    </submittedName>
</protein>
<proteinExistence type="predicted"/>